<dbReference type="EC" id="3.7.1.12" evidence="3"/>
<name>A0A3B1C8Z0_9ZZZZ</name>
<dbReference type="InterPro" id="IPR002750">
    <property type="entry name" value="CobE/GbiG_C"/>
</dbReference>
<reference evidence="3" key="1">
    <citation type="submission" date="2018-06" db="EMBL/GenBank/DDBJ databases">
        <authorList>
            <person name="Zhirakovskaya E."/>
        </authorList>
    </citation>
    <scope>NUCLEOTIDE SEQUENCE</scope>
</reference>
<dbReference type="SUPFAM" id="SSF159672">
    <property type="entry name" value="CbiG N-terminal domain-like"/>
    <property type="match status" value="1"/>
</dbReference>
<dbReference type="Gene3D" id="3.30.420.180">
    <property type="entry name" value="CobE/GbiG C-terminal domain"/>
    <property type="match status" value="1"/>
</dbReference>
<sequence length="260" mass="27490">MKFAIITLSKEGAALMGMLKQAFPEADAYAHKIAGDDIECERFTSVVKLTERIFNEYDGLVYIAPCGAVVRALAGILVSKKTDPAVALMDVGGRHAISLLSGHEGGANDLTVMIANAVGAEPVITTTTEAVKSLIVGVGCKKDKSKEDIEKAINIALDKAGADPGDIRFFASADIKSGEQGLIEAAKSFGAPIRFIPSEDIRNCVREFEESEFVKSKVNLPAVAEPAALLAGRRTSLILKRIKLNGVTVAIAKENCSSLG</sequence>
<dbReference type="InterPro" id="IPR036518">
    <property type="entry name" value="CobE/GbiG_C_sf"/>
</dbReference>
<dbReference type="InterPro" id="IPR038029">
    <property type="entry name" value="GbiG_N_sf"/>
</dbReference>
<dbReference type="SUPFAM" id="SSF159664">
    <property type="entry name" value="CobE/GbiG C-terminal domain-like"/>
    <property type="match status" value="1"/>
</dbReference>
<dbReference type="PANTHER" id="PTHR37477">
    <property type="entry name" value="COBALT-PRECORRIN-5A HYDROLASE"/>
    <property type="match status" value="1"/>
</dbReference>
<dbReference type="PANTHER" id="PTHR37477:SF1">
    <property type="entry name" value="COBALT-PRECORRIN-5A HYDROLASE"/>
    <property type="match status" value="1"/>
</dbReference>
<protein>
    <submittedName>
        <fullName evidence="3">Cobalt-precorrin 5A hydrolase</fullName>
        <ecNumber evidence="3">3.7.1.12</ecNumber>
    </submittedName>
</protein>
<organism evidence="3">
    <name type="scientific">hydrothermal vent metagenome</name>
    <dbReference type="NCBI Taxonomy" id="652676"/>
    <lineage>
        <taxon>unclassified sequences</taxon>
        <taxon>metagenomes</taxon>
        <taxon>ecological metagenomes</taxon>
    </lineage>
</organism>
<dbReference type="Pfam" id="PF01890">
    <property type="entry name" value="CbiG_C"/>
    <property type="match status" value="1"/>
</dbReference>
<feature type="domain" description="Cobalamin synthesis G N-terminal" evidence="2">
    <location>
        <begin position="49"/>
        <end position="129"/>
    </location>
</feature>
<proteinExistence type="predicted"/>
<evidence type="ECO:0000259" key="2">
    <source>
        <dbReference type="Pfam" id="PF11760"/>
    </source>
</evidence>
<dbReference type="GO" id="GO:0043779">
    <property type="term" value="F:cobalt-precorrin-5A acetaldehyde-lyase activity"/>
    <property type="evidence" value="ECO:0007669"/>
    <property type="project" value="UniProtKB-EC"/>
</dbReference>
<dbReference type="GO" id="GO:0009236">
    <property type="term" value="P:cobalamin biosynthetic process"/>
    <property type="evidence" value="ECO:0007669"/>
    <property type="project" value="InterPro"/>
</dbReference>
<accession>A0A3B1C8Z0</accession>
<evidence type="ECO:0000259" key="1">
    <source>
        <dbReference type="Pfam" id="PF01890"/>
    </source>
</evidence>
<dbReference type="EMBL" id="UOGB01000195">
    <property type="protein sequence ID" value="VAX21133.1"/>
    <property type="molecule type" value="Genomic_DNA"/>
</dbReference>
<dbReference type="InterPro" id="IPR021744">
    <property type="entry name" value="CbiG_N"/>
</dbReference>
<gene>
    <name evidence="3" type="ORF">MNBD_NITROSPINAE03-513</name>
</gene>
<dbReference type="AlphaFoldDB" id="A0A3B1C8Z0"/>
<evidence type="ECO:0000313" key="3">
    <source>
        <dbReference type="EMBL" id="VAX21133.1"/>
    </source>
</evidence>
<keyword evidence="3" id="KW-0378">Hydrolase</keyword>
<dbReference type="Gene3D" id="3.40.50.11220">
    <property type="match status" value="1"/>
</dbReference>
<dbReference type="InterPro" id="IPR052553">
    <property type="entry name" value="CbiG_hydrolase"/>
</dbReference>
<dbReference type="Pfam" id="PF11760">
    <property type="entry name" value="CbiG_N"/>
    <property type="match status" value="1"/>
</dbReference>
<feature type="domain" description="CobE/GbiG C-terminal" evidence="1">
    <location>
        <begin position="134"/>
        <end position="252"/>
    </location>
</feature>